<feature type="transmembrane region" description="Helical" evidence="11">
    <location>
        <begin position="196"/>
        <end position="216"/>
    </location>
</feature>
<dbReference type="GO" id="GO:0022857">
    <property type="term" value="F:transmembrane transporter activity"/>
    <property type="evidence" value="ECO:0007669"/>
    <property type="project" value="InterPro"/>
</dbReference>
<dbReference type="PANTHER" id="PTHR30480:SF16">
    <property type="entry name" value="GLYCOSIDE HYDROLASE FAMILY 3 DOMAIN PROTEIN"/>
    <property type="match status" value="1"/>
</dbReference>
<feature type="domain" description="N-acetyltransferase" evidence="12">
    <location>
        <begin position="965"/>
        <end position="1131"/>
    </location>
</feature>
<name>A0A6V8HME7_TALPI</name>
<dbReference type="GO" id="GO:0016747">
    <property type="term" value="F:acyltransferase activity, transferring groups other than amino-acyl groups"/>
    <property type="evidence" value="ECO:0007669"/>
    <property type="project" value="InterPro"/>
</dbReference>
<keyword evidence="4 11" id="KW-0812">Transmembrane</keyword>
<dbReference type="Pfam" id="PF07690">
    <property type="entry name" value="MFS_1"/>
    <property type="match status" value="1"/>
</dbReference>
<feature type="transmembrane region" description="Helical" evidence="11">
    <location>
        <begin position="134"/>
        <end position="154"/>
    </location>
</feature>
<keyword evidence="5" id="KW-0378">Hydrolase</keyword>
<dbReference type="Gene3D" id="3.20.20.300">
    <property type="entry name" value="Glycoside hydrolase, family 3, N-terminal domain"/>
    <property type="match status" value="1"/>
</dbReference>
<dbReference type="FunFam" id="1.20.1250.20:FF:000013">
    <property type="entry name" value="MFS general substrate transporter"/>
    <property type="match status" value="1"/>
</dbReference>
<protein>
    <recommendedName>
        <fullName evidence="12">N-acetyltransferase domain-containing protein</fullName>
    </recommendedName>
</protein>
<feature type="transmembrane region" description="Helical" evidence="11">
    <location>
        <begin position="75"/>
        <end position="96"/>
    </location>
</feature>
<keyword evidence="3" id="KW-0813">Transport</keyword>
<feature type="transmembrane region" description="Helical" evidence="11">
    <location>
        <begin position="356"/>
        <end position="375"/>
    </location>
</feature>
<dbReference type="InterPro" id="IPR011701">
    <property type="entry name" value="MFS"/>
</dbReference>
<dbReference type="Pfam" id="PF00933">
    <property type="entry name" value="Glyco_hydro_3"/>
    <property type="match status" value="1"/>
</dbReference>
<proteinExistence type="inferred from homology"/>
<dbReference type="FunFam" id="1.20.1250.20:FF:000018">
    <property type="entry name" value="MFS transporter permease"/>
    <property type="match status" value="1"/>
</dbReference>
<feature type="transmembrane region" description="Helical" evidence="11">
    <location>
        <begin position="387"/>
        <end position="407"/>
    </location>
</feature>
<dbReference type="GO" id="GO:0016020">
    <property type="term" value="C:membrane"/>
    <property type="evidence" value="ECO:0007669"/>
    <property type="project" value="UniProtKB-SubCell"/>
</dbReference>
<dbReference type="InterPro" id="IPR016181">
    <property type="entry name" value="Acyl_CoA_acyltransferase"/>
</dbReference>
<keyword evidence="14" id="KW-1185">Reference proteome</keyword>
<dbReference type="Gene3D" id="3.40.50.1700">
    <property type="entry name" value="Glycoside hydrolase family 3 C-terminal domain"/>
    <property type="match status" value="1"/>
</dbReference>
<dbReference type="SUPFAM" id="SSF51445">
    <property type="entry name" value="(Trans)glycosidases"/>
    <property type="match status" value="1"/>
</dbReference>
<evidence type="ECO:0000256" key="3">
    <source>
        <dbReference type="ARBA" id="ARBA00022448"/>
    </source>
</evidence>
<evidence type="ECO:0000256" key="8">
    <source>
        <dbReference type="ARBA" id="ARBA00023180"/>
    </source>
</evidence>
<keyword evidence="9" id="KW-0119">Carbohydrate metabolism</keyword>
<organism evidence="13 14">
    <name type="scientific">Talaromyces pinophilus</name>
    <name type="common">Penicillium pinophilum</name>
    <dbReference type="NCBI Taxonomy" id="128442"/>
    <lineage>
        <taxon>Eukaryota</taxon>
        <taxon>Fungi</taxon>
        <taxon>Dikarya</taxon>
        <taxon>Ascomycota</taxon>
        <taxon>Pezizomycotina</taxon>
        <taxon>Eurotiomycetes</taxon>
        <taxon>Eurotiomycetidae</taxon>
        <taxon>Eurotiales</taxon>
        <taxon>Trichocomaceae</taxon>
        <taxon>Talaromyces</taxon>
        <taxon>Talaromyces sect. Talaromyces</taxon>
    </lineage>
</organism>
<evidence type="ECO:0000256" key="7">
    <source>
        <dbReference type="ARBA" id="ARBA00023136"/>
    </source>
</evidence>
<dbReference type="SUPFAM" id="SSF103473">
    <property type="entry name" value="MFS general substrate transporter"/>
    <property type="match status" value="1"/>
</dbReference>
<comment type="caution">
    <text evidence="13">The sequence shown here is derived from an EMBL/GenBank/DDBJ whole genome shotgun (WGS) entry which is preliminary data.</text>
</comment>
<evidence type="ECO:0000256" key="1">
    <source>
        <dbReference type="ARBA" id="ARBA00004141"/>
    </source>
</evidence>
<keyword evidence="6 11" id="KW-1133">Transmembrane helix</keyword>
<accession>A0A6V8HME7</accession>
<evidence type="ECO:0000256" key="4">
    <source>
        <dbReference type="ARBA" id="ARBA00022692"/>
    </source>
</evidence>
<dbReference type="PROSITE" id="PS51186">
    <property type="entry name" value="GNAT"/>
    <property type="match status" value="2"/>
</dbReference>
<evidence type="ECO:0000313" key="14">
    <source>
        <dbReference type="Proteomes" id="UP000053095"/>
    </source>
</evidence>
<dbReference type="Proteomes" id="UP000053095">
    <property type="component" value="Unassembled WGS sequence"/>
</dbReference>
<comment type="similarity">
    <text evidence="2">Belongs to the glycosyl hydrolase 3 family.</text>
</comment>
<comment type="subcellular location">
    <subcellularLocation>
        <location evidence="1">Membrane</location>
        <topology evidence="1">Multi-pass membrane protein</topology>
    </subcellularLocation>
</comment>
<reference evidence="14" key="1">
    <citation type="journal article" date="2015" name="Genome Announc.">
        <title>Draft genome sequence of Talaromyces cellulolyticus strain Y-94, a source of lignocellulosic biomass-degrading enzymes.</title>
        <authorList>
            <person name="Fujii T."/>
            <person name="Koike H."/>
            <person name="Sawayama S."/>
            <person name="Yano S."/>
            <person name="Inoue H."/>
        </authorList>
    </citation>
    <scope>NUCLEOTIDE SEQUENCE [LARGE SCALE GENOMIC DNA]</scope>
    <source>
        <strain evidence="14">Y-94</strain>
    </source>
</reference>
<evidence type="ECO:0000256" key="9">
    <source>
        <dbReference type="ARBA" id="ARBA00023277"/>
    </source>
</evidence>
<dbReference type="InterPro" id="IPR017853">
    <property type="entry name" value="GH"/>
</dbReference>
<feature type="transmembrane region" description="Helical" evidence="11">
    <location>
        <begin position="305"/>
        <end position="322"/>
    </location>
</feature>
<keyword evidence="10" id="KW-0326">Glycosidase</keyword>
<evidence type="ECO:0000256" key="6">
    <source>
        <dbReference type="ARBA" id="ARBA00022989"/>
    </source>
</evidence>
<dbReference type="InterPro" id="IPR036962">
    <property type="entry name" value="Glyco_hydro_3_N_sf"/>
</dbReference>
<keyword evidence="8" id="KW-0325">Glycoprotein</keyword>
<dbReference type="Pfam" id="PF00583">
    <property type="entry name" value="Acetyltransf_1"/>
    <property type="match status" value="2"/>
</dbReference>
<evidence type="ECO:0000256" key="2">
    <source>
        <dbReference type="ARBA" id="ARBA00005336"/>
    </source>
</evidence>
<dbReference type="PANTHER" id="PTHR30480">
    <property type="entry name" value="BETA-HEXOSAMINIDASE-RELATED"/>
    <property type="match status" value="1"/>
</dbReference>
<evidence type="ECO:0000256" key="11">
    <source>
        <dbReference type="SAM" id="Phobius"/>
    </source>
</evidence>
<dbReference type="InterPro" id="IPR001764">
    <property type="entry name" value="Glyco_hydro_3_N"/>
</dbReference>
<evidence type="ECO:0000256" key="10">
    <source>
        <dbReference type="ARBA" id="ARBA00023295"/>
    </source>
</evidence>
<dbReference type="InterPro" id="IPR036881">
    <property type="entry name" value="Glyco_hydro_3_C_sf"/>
</dbReference>
<dbReference type="SUPFAM" id="SSF55729">
    <property type="entry name" value="Acyl-CoA N-acyltransferases (Nat)"/>
    <property type="match status" value="2"/>
</dbReference>
<dbReference type="EMBL" id="DF933830">
    <property type="protein sequence ID" value="GAM39934.1"/>
    <property type="molecule type" value="Genomic_DNA"/>
</dbReference>
<gene>
    <name evidence="13" type="ORF">TCE0_034r11882</name>
</gene>
<dbReference type="InterPro" id="IPR036259">
    <property type="entry name" value="MFS_trans_sf"/>
</dbReference>
<dbReference type="Gene3D" id="1.20.1250.20">
    <property type="entry name" value="MFS general substrate transporter like domains"/>
    <property type="match status" value="2"/>
</dbReference>
<dbReference type="GO" id="GO:0009254">
    <property type="term" value="P:peptidoglycan turnover"/>
    <property type="evidence" value="ECO:0007669"/>
    <property type="project" value="TreeGrafter"/>
</dbReference>
<evidence type="ECO:0000259" key="12">
    <source>
        <dbReference type="PROSITE" id="PS51186"/>
    </source>
</evidence>
<sequence length="1289" mass="142748">MERKIEKGDALEYFENGIQHPYTEDEKRKVVRKLDLRLLPFCFLLYTFSVLDRSNLGNARTIGLAKDIDISGNKYSWLGTIFYIAYIIFQFSTLGWKLFKPHQWVSAVVVFWGLASTLQATVTSWGGLMACRFFLGWAETMFGPGIPLYFSFFYPREMLGLRFGIFLSGAALANVYGNLLAYGLAQAHSSISSWKFLFIIEGVPTVLLAVATYLYLPDSPTTAKFLNAREREVARQIAASQPDDYEHEGLQLGQVGEAFKDYKNYLFAIMNFSNNVSFASLPLFLPTIVSEMGSFTTVESNGLLAPPYFLCFLLIIGVSILSDRVRLRGPFAAFFAFLSAVGFILLGATTSVISRYVGTFFAVLIFVATSIVLIWNANTNCTSSKRAGGLWIIMTVGQCGPLLGTNVFPSSQAPLYREGSWICCAFALLCGVTALVLSFCLWQENKKMDRLYGPLEELDPVERPENDGTLTLSLQQEAKDAGHEQPLFIGIDQENGIVTRITPPTATQLPGQMTLGATKATENAYEIGKCTGQMLSFFGINMNYAPDCDINSEPLNPVIGVRSFGDNPNFVARMSSATARGLRECGVVPTVKHFPGHGDTAVDSHHGLPIITKSRSELERCELVPFRRAVAEGIEAVMTAHIALPKITNGSESQGLPATISPEALGILRNDMKYDGVIVTDCLEMDGIRATYGTVEGALMSLRAGSDSVMICHTYDVQVRSIERVVQAVRSGELSESRIDESLCRITTLKQRFLSWGHALRSADEAFLTELQEMNEKHQQIAEKVYSQSTTVVRISLGVLPISKHVSKVLLLTPGGKIPAGGAVDDGGPKHKTYIDVLEQVIGNMASSIIQFNYPDTGELSEEHWKMVQTDADIVILVTRNAKEAEGQKNFALEVTRRRKDVIVIANCSPYDFLDDEESIKTYVATYEPTVEAFSSAIHVIFGRLPAKGTLPVASTPNKQRDKEYRIQALDESQKDSMSDGILKIWNAALPEYHLSADNLLKVINQPHGHHFVAQDRQTDTIIGFCLSYISQNQGETSAEIAVIAVEPAKQHQGIGTELLSVTREYLYENHGCKNVSLRSYFPRFWPGLPADLAQETEQFFVHRGFRLRRGGDADLYQDIRGFVSPKQYLDKAAAAGVIYKAIETPEEFEDCLVGQKRNFSHYTGWVETYISLPPSKHPSSIMAAFDKETNTQIAWTLMLSPDDDFVAQNWAFPPLASGDLSLKTGIIGCVGVDEPHRSRGVGLALLCHAMENMKKRGVEAVFVDSTDKVDWYGKVGFGKWKEYIHAEI</sequence>
<feature type="transmembrane region" description="Helical" evidence="11">
    <location>
        <begin position="331"/>
        <end position="350"/>
    </location>
</feature>
<dbReference type="Gene3D" id="3.40.630.30">
    <property type="match status" value="2"/>
</dbReference>
<dbReference type="GO" id="GO:0005975">
    <property type="term" value="P:carbohydrate metabolic process"/>
    <property type="evidence" value="ECO:0007669"/>
    <property type="project" value="InterPro"/>
</dbReference>
<dbReference type="InterPro" id="IPR000182">
    <property type="entry name" value="GNAT_dom"/>
</dbReference>
<evidence type="ECO:0000313" key="13">
    <source>
        <dbReference type="EMBL" id="GAM39934.1"/>
    </source>
</evidence>
<dbReference type="CDD" id="cd04301">
    <property type="entry name" value="NAT_SF"/>
    <property type="match status" value="2"/>
</dbReference>
<dbReference type="GO" id="GO:0004553">
    <property type="term" value="F:hydrolase activity, hydrolyzing O-glycosyl compounds"/>
    <property type="evidence" value="ECO:0007669"/>
    <property type="project" value="InterPro"/>
</dbReference>
<evidence type="ECO:0000256" key="5">
    <source>
        <dbReference type="ARBA" id="ARBA00022801"/>
    </source>
</evidence>
<keyword evidence="7 11" id="KW-0472">Membrane</keyword>
<feature type="domain" description="N-acetyltransferase" evidence="12">
    <location>
        <begin position="1138"/>
        <end position="1289"/>
    </location>
</feature>
<feature type="transmembrane region" description="Helical" evidence="11">
    <location>
        <begin position="419"/>
        <end position="442"/>
    </location>
</feature>
<feature type="transmembrane region" description="Helical" evidence="11">
    <location>
        <begin position="108"/>
        <end position="128"/>
    </location>
</feature>
<feature type="transmembrane region" description="Helical" evidence="11">
    <location>
        <begin position="265"/>
        <end position="285"/>
    </location>
</feature>
<dbReference type="InterPro" id="IPR050226">
    <property type="entry name" value="NagZ_Beta-hexosaminidase"/>
</dbReference>
<feature type="transmembrane region" description="Helical" evidence="11">
    <location>
        <begin position="161"/>
        <end position="184"/>
    </location>
</feature>